<evidence type="ECO:0000256" key="1">
    <source>
        <dbReference type="ARBA" id="ARBA00022737"/>
    </source>
</evidence>
<feature type="region of interest" description="Disordered" evidence="2">
    <location>
        <begin position="137"/>
        <end position="158"/>
    </location>
</feature>
<proteinExistence type="predicted"/>
<feature type="compositionally biased region" description="Acidic residues" evidence="2">
    <location>
        <begin position="146"/>
        <end position="158"/>
    </location>
</feature>
<dbReference type="AlphaFoldDB" id="A0A7S1UU12"/>
<dbReference type="EMBL" id="HBGK01014541">
    <property type="protein sequence ID" value="CAD9278581.1"/>
    <property type="molecule type" value="Transcribed_RNA"/>
</dbReference>
<evidence type="ECO:0000313" key="3">
    <source>
        <dbReference type="EMBL" id="CAD9278581.1"/>
    </source>
</evidence>
<dbReference type="InterPro" id="IPR011989">
    <property type="entry name" value="ARM-like"/>
</dbReference>
<gene>
    <name evidence="3" type="ORF">GOCE00092_LOCUS7490</name>
</gene>
<name>A0A7S1UU12_9STRA</name>
<keyword evidence="1" id="KW-0677">Repeat</keyword>
<evidence type="ECO:0000256" key="2">
    <source>
        <dbReference type="SAM" id="MobiDB-lite"/>
    </source>
</evidence>
<dbReference type="PANTHER" id="PTHR22895:SF0">
    <property type="entry name" value="ARMADILLO REPEAT-CONTAINING PROTEIN 6"/>
    <property type="match status" value="1"/>
</dbReference>
<dbReference type="Gene3D" id="1.25.10.10">
    <property type="entry name" value="Leucine-rich Repeat Variant"/>
    <property type="match status" value="1"/>
</dbReference>
<dbReference type="InterPro" id="IPR016024">
    <property type="entry name" value="ARM-type_fold"/>
</dbReference>
<dbReference type="SUPFAM" id="SSF48371">
    <property type="entry name" value="ARM repeat"/>
    <property type="match status" value="1"/>
</dbReference>
<dbReference type="PANTHER" id="PTHR22895">
    <property type="entry name" value="ARMADILLO REPEAT-CONTAINING PROTEIN 6"/>
    <property type="match status" value="1"/>
</dbReference>
<reference evidence="3" key="1">
    <citation type="submission" date="2021-01" db="EMBL/GenBank/DDBJ databases">
        <authorList>
            <person name="Corre E."/>
            <person name="Pelletier E."/>
            <person name="Niang G."/>
            <person name="Scheremetjew M."/>
            <person name="Finn R."/>
            <person name="Kale V."/>
            <person name="Holt S."/>
            <person name="Cochrane G."/>
            <person name="Meng A."/>
            <person name="Brown T."/>
            <person name="Cohen L."/>
        </authorList>
    </citation>
    <scope>NUCLEOTIDE SEQUENCE</scope>
    <source>
        <strain evidence="3">CCMP 410</strain>
    </source>
</reference>
<organism evidence="3">
    <name type="scientific">Grammatophora oceanica</name>
    <dbReference type="NCBI Taxonomy" id="210454"/>
    <lineage>
        <taxon>Eukaryota</taxon>
        <taxon>Sar</taxon>
        <taxon>Stramenopiles</taxon>
        <taxon>Ochrophyta</taxon>
        <taxon>Bacillariophyta</taxon>
        <taxon>Fragilariophyceae</taxon>
        <taxon>Fragilariophycidae</taxon>
        <taxon>Rhabdonematales</taxon>
        <taxon>Grammatophoraceae</taxon>
        <taxon>Grammatophora</taxon>
    </lineage>
</organism>
<protein>
    <submittedName>
        <fullName evidence="3">Uncharacterized protein</fullName>
    </submittedName>
</protein>
<sequence>MESLLYCSEIYYNDDNATNNEPLQESELAIIVEVMKRRRRSTASSTASFSNNNDDHHHHATIQGCGFLSLGILAENVTNRERIARVGGLDVVPTNVLKQYASDEEVQCDCFSKIFTLAWNNPTNQAAIMAQYDASPSSFSTYSQPEEQEEPVDEEEKDDDDVVGIVDWILETMKARFPNSTQVQFWGCLVLGALSQNNPRHAKRIGGSQGGAIEVVLDAMRRFSSSNDDDDEGVVFAGCFALESMVGAVVENQARMKDLLEEDGGSSLDFVRDERKKLSSAMKSALDSWLSDLDKRFLFPKEDK</sequence>
<accession>A0A7S1UU12</accession>